<keyword evidence="1" id="KW-0378">Hydrolase</keyword>
<feature type="active site" description="Proton acceptor" evidence="2">
    <location>
        <position position="281"/>
    </location>
</feature>
<evidence type="ECO:0000259" key="4">
    <source>
        <dbReference type="Pfam" id="PF01979"/>
    </source>
</evidence>
<feature type="binding site" evidence="3">
    <location>
        <position position="281"/>
    </location>
    <ligand>
        <name>Zn(2+)</name>
        <dbReference type="ChEBI" id="CHEBI:29105"/>
        <label>1</label>
        <note>catalytic</note>
    </ligand>
</feature>
<proteinExistence type="inferred from homology"/>
<dbReference type="RefSeq" id="WP_014256994.1">
    <property type="nucleotide sequence ID" value="NC_016627.1"/>
</dbReference>
<dbReference type="OrthoDB" id="9775607at2"/>
<dbReference type="InterPro" id="IPR010229">
    <property type="entry name" value="Pept_M38_dipep"/>
</dbReference>
<dbReference type="EC" id="3.4.19.-" evidence="1"/>
<feature type="binding site" evidence="3">
    <location>
        <position position="195"/>
    </location>
    <ligand>
        <name>Zn(2+)</name>
        <dbReference type="ChEBI" id="CHEBI:29105"/>
        <label>2</label>
        <note>catalytic</note>
    </ligand>
</feature>
<feature type="binding site" evidence="3">
    <location>
        <position position="61"/>
    </location>
    <ligand>
        <name>Zn(2+)</name>
        <dbReference type="ChEBI" id="CHEBI:29105"/>
        <label>1</label>
        <note>catalytic</note>
    </ligand>
</feature>
<dbReference type="GO" id="GO:0005737">
    <property type="term" value="C:cytoplasm"/>
    <property type="evidence" value="ECO:0007669"/>
    <property type="project" value="UniProtKB-SubCell"/>
</dbReference>
<dbReference type="PANTHER" id="PTHR11647:SF1">
    <property type="entry name" value="COLLAPSIN RESPONSE MEDIATOR PROTEIN"/>
    <property type="match status" value="1"/>
</dbReference>
<dbReference type="GO" id="GO:0008798">
    <property type="term" value="F:beta-aspartyl-peptidase activity"/>
    <property type="evidence" value="ECO:0007669"/>
    <property type="project" value="InterPro"/>
</dbReference>
<gene>
    <name evidence="5" type="ordered locus">Clocl_4059</name>
</gene>
<protein>
    <recommendedName>
        <fullName evidence="1">Isoaspartyl dipeptidase</fullName>
        <ecNumber evidence="1">3.4.19.-</ecNumber>
    </recommendedName>
</protein>
<dbReference type="eggNOG" id="COG1228">
    <property type="taxonomic scope" value="Bacteria"/>
</dbReference>
<dbReference type="EMBL" id="CP003065">
    <property type="protein sequence ID" value="AEV70495.1"/>
    <property type="molecule type" value="Genomic_DNA"/>
</dbReference>
<dbReference type="InterPro" id="IPR011059">
    <property type="entry name" value="Metal-dep_hydrolase_composite"/>
</dbReference>
<keyword evidence="1" id="KW-0645">Protease</keyword>
<keyword evidence="1" id="KW-0482">Metalloprotease</keyword>
<feature type="binding site" evidence="3">
    <location>
        <position position="224"/>
    </location>
    <ligand>
        <name>Zn(2+)</name>
        <dbReference type="ChEBI" id="CHEBI:29105"/>
        <label>2</label>
        <note>catalytic</note>
    </ligand>
</feature>
<dbReference type="GO" id="GO:0006508">
    <property type="term" value="P:proteolysis"/>
    <property type="evidence" value="ECO:0007669"/>
    <property type="project" value="UniProtKB-KW"/>
</dbReference>
<evidence type="ECO:0000256" key="2">
    <source>
        <dbReference type="PIRSR" id="PIRSR001238-1"/>
    </source>
</evidence>
<comment type="PTM">
    <text evidence="1">Carboxylation allows a single lysine to coordinate two zinc ions.</text>
</comment>
<dbReference type="InterPro" id="IPR032466">
    <property type="entry name" value="Metal_Hydrolase"/>
</dbReference>
<comment type="subcellular location">
    <subcellularLocation>
        <location evidence="1">Cytoplasm</location>
    </subcellularLocation>
</comment>
<dbReference type="GO" id="GO:0016810">
    <property type="term" value="F:hydrolase activity, acting on carbon-nitrogen (but not peptide) bonds"/>
    <property type="evidence" value="ECO:0007669"/>
    <property type="project" value="InterPro"/>
</dbReference>
<dbReference type="Gene3D" id="3.20.20.140">
    <property type="entry name" value="Metal-dependent hydrolases"/>
    <property type="match status" value="1"/>
</dbReference>
<comment type="function">
    <text evidence="1">Catalyzes the hydrolytic cleavage of a subset of L-isoaspartyl (L-beta-aspartyl) dipeptides. Used to degrade proteins damaged by L-isoaspartyl residues formation.</text>
</comment>
<sequence>MLKLLKNGECYAPEFLGNKDILVISNKIYKIGENIPSDNLIDVEVIDCADKIICPGFIDQHLHITGGGGEEGFISRVPEIGLSDILIAGVTTVVGLLGFDSITKNIEGLLAKAKALEQEGLNTYIYTGSYEVPTATITGKIIKDITLIDKIIGVGEIAISDYRSSHPTIDMLKEIAFEAKAGGLLANKAGIVHIHVGDGKNGLKPIIELVENSDYPVDMFVPTHLNRNKNLFYQALEFAKKGGNIDFTAGENSENGYSVPDALELVLKEKIPIERVTVSSDGNGSIPSKEGGAAVGKVSQLFEDIRICVLERKIDLTTVLKTVTENAAKRIRLYPQKGVLAEGSDGDILIINKHDFSINSVIVGGQKLIDNGNILKRGFYENCQ</sequence>
<name>G8LSY2_ACECE</name>
<evidence type="ECO:0000256" key="1">
    <source>
        <dbReference type="PIRNR" id="PIRNR001238"/>
    </source>
</evidence>
<dbReference type="InterPro" id="IPR050378">
    <property type="entry name" value="Metallo-dep_Hydrolases_sf"/>
</dbReference>
<reference evidence="6" key="1">
    <citation type="submission" date="2011-12" db="EMBL/GenBank/DDBJ databases">
        <title>Complete sequence of Clostridium clariflavum DSM 19732.</title>
        <authorList>
            <consortium name="US DOE Joint Genome Institute"/>
            <person name="Lucas S."/>
            <person name="Han J."/>
            <person name="Lapidus A."/>
            <person name="Cheng J.-F."/>
            <person name="Goodwin L."/>
            <person name="Pitluck S."/>
            <person name="Peters L."/>
            <person name="Teshima H."/>
            <person name="Detter J.C."/>
            <person name="Han C."/>
            <person name="Tapia R."/>
            <person name="Land M."/>
            <person name="Hauser L."/>
            <person name="Kyrpides N."/>
            <person name="Ivanova N."/>
            <person name="Pagani I."/>
            <person name="Kitzmiller T."/>
            <person name="Lynd L."/>
            <person name="Izquierdo J."/>
            <person name="Woyke T."/>
        </authorList>
    </citation>
    <scope>NUCLEOTIDE SEQUENCE [LARGE SCALE GENOMIC DNA]</scope>
    <source>
        <strain evidence="6">DSM 19732 / NBRC 101661 / EBR45</strain>
    </source>
</reference>
<dbReference type="GO" id="GO:0008237">
    <property type="term" value="F:metallopeptidase activity"/>
    <property type="evidence" value="ECO:0007669"/>
    <property type="project" value="UniProtKB-KW"/>
</dbReference>
<dbReference type="Gene3D" id="2.30.40.10">
    <property type="entry name" value="Urease, subunit C, domain 1"/>
    <property type="match status" value="1"/>
</dbReference>
<comment type="similarity">
    <text evidence="1">Belongs to the peptidase M38 family.</text>
</comment>
<dbReference type="HOGENOM" id="CLU_058216_0_0_9"/>
<evidence type="ECO:0000313" key="5">
    <source>
        <dbReference type="EMBL" id="AEV70495.1"/>
    </source>
</evidence>
<dbReference type="KEGG" id="ccl:Clocl_4059"/>
<dbReference type="AlphaFoldDB" id="G8LSY2"/>
<comment type="cofactor">
    <cofactor evidence="1 3">
        <name>Zn(2+)</name>
        <dbReference type="ChEBI" id="CHEBI:29105"/>
    </cofactor>
    <text evidence="1 3">Binds 2 Zn(2+) ions per subunit.</text>
</comment>
<dbReference type="Pfam" id="PF01979">
    <property type="entry name" value="Amidohydro_1"/>
    <property type="match status" value="1"/>
</dbReference>
<keyword evidence="1 3" id="KW-0862">Zinc</keyword>
<evidence type="ECO:0000256" key="3">
    <source>
        <dbReference type="PIRSR" id="PIRSR001238-3"/>
    </source>
</evidence>
<dbReference type="InterPro" id="IPR006680">
    <property type="entry name" value="Amidohydro-rel"/>
</dbReference>
<dbReference type="NCBIfam" id="TIGR01975">
    <property type="entry name" value="isoAsp_dipep"/>
    <property type="match status" value="1"/>
</dbReference>
<dbReference type="Proteomes" id="UP000005435">
    <property type="component" value="Chromosome"/>
</dbReference>
<feature type="binding site" evidence="3">
    <location>
        <position position="63"/>
    </location>
    <ligand>
        <name>Zn(2+)</name>
        <dbReference type="ChEBI" id="CHEBI:29105"/>
        <label>1</label>
        <note>catalytic</note>
    </ligand>
</feature>
<evidence type="ECO:0000313" key="6">
    <source>
        <dbReference type="Proteomes" id="UP000005435"/>
    </source>
</evidence>
<dbReference type="SUPFAM" id="SSF51556">
    <property type="entry name" value="Metallo-dependent hydrolases"/>
    <property type="match status" value="1"/>
</dbReference>
<accession>G8LSY2</accession>
<dbReference type="SUPFAM" id="SSF51338">
    <property type="entry name" value="Composite domain of metallo-dependent hydrolases"/>
    <property type="match status" value="1"/>
</dbReference>
<organism evidence="5 6">
    <name type="scientific">Acetivibrio clariflavus (strain DSM 19732 / NBRC 101661 / EBR45)</name>
    <name type="common">Clostridium clariflavum</name>
    <dbReference type="NCBI Taxonomy" id="720554"/>
    <lineage>
        <taxon>Bacteria</taxon>
        <taxon>Bacillati</taxon>
        <taxon>Bacillota</taxon>
        <taxon>Clostridia</taxon>
        <taxon>Eubacteriales</taxon>
        <taxon>Oscillospiraceae</taxon>
        <taxon>Acetivibrio</taxon>
    </lineage>
</organism>
<dbReference type="PANTHER" id="PTHR11647">
    <property type="entry name" value="HYDRANTOINASE/DIHYDROPYRIMIDINASE FAMILY MEMBER"/>
    <property type="match status" value="1"/>
</dbReference>
<keyword evidence="6" id="KW-1185">Reference proteome</keyword>
<dbReference type="GO" id="GO:0046872">
    <property type="term" value="F:metal ion binding"/>
    <property type="evidence" value="ECO:0007669"/>
    <property type="project" value="UniProtKB-KW"/>
</dbReference>
<dbReference type="STRING" id="720554.Clocl_4059"/>
<feature type="domain" description="Amidohydrolase-related" evidence="4">
    <location>
        <begin position="52"/>
        <end position="366"/>
    </location>
</feature>
<keyword evidence="1 3" id="KW-0479">Metal-binding</keyword>
<reference evidence="5 6" key="2">
    <citation type="journal article" date="2012" name="Stand. Genomic Sci.">
        <title>Complete Genome Sequence of Clostridium clariflavum DSM 19732.</title>
        <authorList>
            <person name="Izquierdo J.A."/>
            <person name="Goodwin L."/>
            <person name="Davenport K.W."/>
            <person name="Teshima H."/>
            <person name="Bruce D."/>
            <person name="Detter C."/>
            <person name="Tapia R."/>
            <person name="Han S."/>
            <person name="Land M."/>
            <person name="Hauser L."/>
            <person name="Jeffries C.D."/>
            <person name="Han J."/>
            <person name="Pitluck S."/>
            <person name="Nolan M."/>
            <person name="Chen A."/>
            <person name="Huntemann M."/>
            <person name="Mavromatis K."/>
            <person name="Mikhailova N."/>
            <person name="Liolios K."/>
            <person name="Woyke T."/>
            <person name="Lynd L.R."/>
        </authorList>
    </citation>
    <scope>NUCLEOTIDE SEQUENCE [LARGE SCALE GENOMIC DNA]</scope>
    <source>
        <strain evidence="6">DSM 19732 / NBRC 101661 / EBR45</strain>
    </source>
</reference>
<dbReference type="PIRSF" id="PIRSF001238">
    <property type="entry name" value="IadA"/>
    <property type="match status" value="1"/>
</dbReference>